<keyword evidence="1" id="KW-1133">Transmembrane helix</keyword>
<evidence type="ECO:0000313" key="3">
    <source>
        <dbReference type="Proteomes" id="UP001430953"/>
    </source>
</evidence>
<name>A0AAW2EJ11_9HYME</name>
<evidence type="ECO:0000256" key="1">
    <source>
        <dbReference type="SAM" id="Phobius"/>
    </source>
</evidence>
<keyword evidence="3" id="KW-1185">Reference proteome</keyword>
<comment type="caution">
    <text evidence="2">The sequence shown here is derived from an EMBL/GenBank/DDBJ whole genome shotgun (WGS) entry which is preliminary data.</text>
</comment>
<protein>
    <submittedName>
        <fullName evidence="2">Uncharacterized protein</fullName>
    </submittedName>
</protein>
<sequence length="84" mass="9816">MKSINHNNIVICNNLYTLLALASFLSIKKILLCHKNRYKQYKYKLGTIKIQYNNKFALKVTIFISSLSVIIYKFIMDISSCTDF</sequence>
<proteinExistence type="predicted"/>
<reference evidence="2 3" key="1">
    <citation type="submission" date="2023-03" db="EMBL/GenBank/DDBJ databases">
        <title>High recombination rates correlate with genetic variation in Cardiocondyla obscurior ants.</title>
        <authorList>
            <person name="Errbii M."/>
        </authorList>
    </citation>
    <scope>NUCLEOTIDE SEQUENCE [LARGE SCALE GENOMIC DNA]</scope>
    <source>
        <strain evidence="2">Alpha-2009</strain>
        <tissue evidence="2">Whole body</tissue>
    </source>
</reference>
<keyword evidence="1" id="KW-0812">Transmembrane</keyword>
<dbReference type="AlphaFoldDB" id="A0AAW2EJ11"/>
<accession>A0AAW2EJ11</accession>
<feature type="transmembrane region" description="Helical" evidence="1">
    <location>
        <begin position="15"/>
        <end position="35"/>
    </location>
</feature>
<keyword evidence="1" id="KW-0472">Membrane</keyword>
<organism evidence="2 3">
    <name type="scientific">Cardiocondyla obscurior</name>
    <dbReference type="NCBI Taxonomy" id="286306"/>
    <lineage>
        <taxon>Eukaryota</taxon>
        <taxon>Metazoa</taxon>
        <taxon>Ecdysozoa</taxon>
        <taxon>Arthropoda</taxon>
        <taxon>Hexapoda</taxon>
        <taxon>Insecta</taxon>
        <taxon>Pterygota</taxon>
        <taxon>Neoptera</taxon>
        <taxon>Endopterygota</taxon>
        <taxon>Hymenoptera</taxon>
        <taxon>Apocrita</taxon>
        <taxon>Aculeata</taxon>
        <taxon>Formicoidea</taxon>
        <taxon>Formicidae</taxon>
        <taxon>Myrmicinae</taxon>
        <taxon>Cardiocondyla</taxon>
    </lineage>
</organism>
<gene>
    <name evidence="2" type="ORF">PUN28_018701</name>
</gene>
<dbReference type="Proteomes" id="UP001430953">
    <property type="component" value="Unassembled WGS sequence"/>
</dbReference>
<feature type="transmembrane region" description="Helical" evidence="1">
    <location>
        <begin position="56"/>
        <end position="75"/>
    </location>
</feature>
<evidence type="ECO:0000313" key="2">
    <source>
        <dbReference type="EMBL" id="KAL0102356.1"/>
    </source>
</evidence>
<dbReference type="EMBL" id="JADYXP020000023">
    <property type="protein sequence ID" value="KAL0102356.1"/>
    <property type="molecule type" value="Genomic_DNA"/>
</dbReference>